<dbReference type="PANTHER" id="PTHR43372:SF4">
    <property type="entry name" value="FATTY-ACID AMIDE HYDROLASE 2"/>
    <property type="match status" value="1"/>
</dbReference>
<dbReference type="NCBIfam" id="NF005687">
    <property type="entry name" value="PRK07487.1"/>
    <property type="match status" value="1"/>
</dbReference>
<dbReference type="InterPro" id="IPR052739">
    <property type="entry name" value="FAAH2"/>
</dbReference>
<sequence length="467" mass="50037">MTEMHYWSVAETADRLKRGDVSVLEVTQAQFDRISAVNPAINAITTLVNEALDVAKALDQQGRPEDAGPLWGVPVTTKINVDQKGYPNSNGVAANADAIATEDSPVIANLKRSGAVIVGRTSTPEFSMRWFTSNPIHGTSKNPWDAKLTPGGSSGAAAAAVACGIGVIGHGNDLGGSLRYPAYCCGVATIRPSLGRIPAMNPTQSAAGIERGPFTQLMAVQGPIARSIADLKAGLSGMSMQDPRDPLWVPGRGHARDARGALTVGYAMNPFGGGIDPEVETAMHTAIAAFKDSGAKLRAVAPPAAETLPSLWGTLMFTETEALLRETIERKGSDEMWEYYQSFIGHFDIADVKGLLQAMQRRIVCQRAWAEMFSQVDVLLLPTSLRRPFFNDQDFENPASLGKIVSAQSPLLAINVLGLPSVALPTHLDDRTPLGVQLIGPMYQDEFVLNAADRLEQELGTVWQHLT</sequence>
<dbReference type="RefSeq" id="WP_132446613.1">
    <property type="nucleotide sequence ID" value="NZ_JBHSWA010000001.1"/>
</dbReference>
<organism evidence="2 3">
    <name type="scientific">Sulfitobacter profundi</name>
    <dbReference type="NCBI Taxonomy" id="2679961"/>
    <lineage>
        <taxon>Bacteria</taxon>
        <taxon>Pseudomonadati</taxon>
        <taxon>Pseudomonadota</taxon>
        <taxon>Alphaproteobacteria</taxon>
        <taxon>Rhodobacterales</taxon>
        <taxon>Roseobacteraceae</taxon>
        <taxon>Sulfitobacter</taxon>
    </lineage>
</organism>
<evidence type="ECO:0000313" key="2">
    <source>
        <dbReference type="EMBL" id="MFC6641121.1"/>
    </source>
</evidence>
<dbReference type="SUPFAM" id="SSF75304">
    <property type="entry name" value="Amidase signature (AS) enzymes"/>
    <property type="match status" value="1"/>
</dbReference>
<feature type="domain" description="Amidase" evidence="1">
    <location>
        <begin position="25"/>
        <end position="449"/>
    </location>
</feature>
<dbReference type="InterPro" id="IPR036928">
    <property type="entry name" value="AS_sf"/>
</dbReference>
<evidence type="ECO:0000259" key="1">
    <source>
        <dbReference type="Pfam" id="PF01425"/>
    </source>
</evidence>
<comment type="caution">
    <text evidence="2">The sequence shown here is derived from an EMBL/GenBank/DDBJ whole genome shotgun (WGS) entry which is preliminary data.</text>
</comment>
<protein>
    <submittedName>
        <fullName evidence="2">Amidase</fullName>
    </submittedName>
</protein>
<gene>
    <name evidence="2" type="ORF">ACFQAU_04530</name>
</gene>
<dbReference type="Pfam" id="PF01425">
    <property type="entry name" value="Amidase"/>
    <property type="match status" value="1"/>
</dbReference>
<reference evidence="3" key="1">
    <citation type="journal article" date="2019" name="Int. J. Syst. Evol. Microbiol.">
        <title>The Global Catalogue of Microorganisms (GCM) 10K type strain sequencing project: providing services to taxonomists for standard genome sequencing and annotation.</title>
        <authorList>
            <consortium name="The Broad Institute Genomics Platform"/>
            <consortium name="The Broad Institute Genome Sequencing Center for Infectious Disease"/>
            <person name="Wu L."/>
            <person name="Ma J."/>
        </authorList>
    </citation>
    <scope>NUCLEOTIDE SEQUENCE [LARGE SCALE GENOMIC DNA]</scope>
    <source>
        <strain evidence="3">NBRC 111368</strain>
    </source>
</reference>
<proteinExistence type="predicted"/>
<evidence type="ECO:0000313" key="3">
    <source>
        <dbReference type="Proteomes" id="UP001596403"/>
    </source>
</evidence>
<dbReference type="PANTHER" id="PTHR43372">
    <property type="entry name" value="FATTY-ACID AMIDE HYDROLASE"/>
    <property type="match status" value="1"/>
</dbReference>
<dbReference type="Proteomes" id="UP001596403">
    <property type="component" value="Unassembled WGS sequence"/>
</dbReference>
<name>A0ABW1YW81_9RHOB</name>
<accession>A0ABW1YW81</accession>
<dbReference type="InterPro" id="IPR023631">
    <property type="entry name" value="Amidase_dom"/>
</dbReference>
<dbReference type="EMBL" id="JBHSWA010000001">
    <property type="protein sequence ID" value="MFC6641121.1"/>
    <property type="molecule type" value="Genomic_DNA"/>
</dbReference>
<keyword evidence="3" id="KW-1185">Reference proteome</keyword>
<dbReference type="Gene3D" id="3.90.1300.10">
    <property type="entry name" value="Amidase signature (AS) domain"/>
    <property type="match status" value="1"/>
</dbReference>